<dbReference type="PANTHER" id="PTHR10257">
    <property type="entry name" value="SERINE/THREONINE PROTEIN PHOSPHATASE 2A PP2A REGULATORY SUBUNIT B"/>
    <property type="match status" value="1"/>
</dbReference>
<dbReference type="PANTHER" id="PTHR10257:SF75">
    <property type="entry name" value="SERINE_THREONINE PROTEIN PHOSPHATASE 2A REGULATORY SUBUNIT"/>
    <property type="match status" value="1"/>
</dbReference>
<proteinExistence type="inferred from homology"/>
<dbReference type="Gramene" id="XM_028326742.1">
    <property type="protein sequence ID" value="XP_028182543.1"/>
    <property type="gene ID" value="LOC114369508"/>
</dbReference>
<dbReference type="GO" id="GO:0019888">
    <property type="term" value="F:protein phosphatase regulator activity"/>
    <property type="evidence" value="ECO:0007669"/>
    <property type="project" value="UniProtKB-UniRule"/>
</dbReference>
<dbReference type="InterPro" id="IPR011989">
    <property type="entry name" value="ARM-like"/>
</dbReference>
<name>A0A0B2PD50_GLYSO</name>
<dbReference type="GO" id="GO:0000159">
    <property type="term" value="C:protein phosphatase type 2A complex"/>
    <property type="evidence" value="ECO:0007669"/>
    <property type="project" value="UniProtKB-UniRule"/>
</dbReference>
<comment type="function">
    <text evidence="1">The B regulatory subunit might modulate substrate selectivity and catalytic activity, and also might direct the localization of the catalytic enzyme to a particular subcellular compartment.</text>
</comment>
<comment type="similarity">
    <text evidence="1">Belongs to the phosphatase 2A regulatory subunit.</text>
</comment>
<dbReference type="EMBL" id="QZWG01000010">
    <property type="protein sequence ID" value="RZB89449.1"/>
    <property type="molecule type" value="Genomic_DNA"/>
</dbReference>
<evidence type="ECO:0000313" key="3">
    <source>
        <dbReference type="EMBL" id="KHN05593.1"/>
    </source>
</evidence>
<accession>A0A0B2PD50</accession>
<feature type="compositionally biased region" description="Polar residues" evidence="2">
    <location>
        <begin position="40"/>
        <end position="49"/>
    </location>
</feature>
<dbReference type="PIRSF" id="PIRSF028043">
    <property type="entry name" value="PP2A_B56"/>
    <property type="match status" value="1"/>
</dbReference>
<evidence type="ECO:0000256" key="2">
    <source>
        <dbReference type="SAM" id="MobiDB-lite"/>
    </source>
</evidence>
<protein>
    <recommendedName>
        <fullName evidence="1">Serine/threonine protein phosphatase 2A regulatory subunit</fullName>
    </recommendedName>
</protein>
<dbReference type="GO" id="GO:0005737">
    <property type="term" value="C:cytoplasm"/>
    <property type="evidence" value="ECO:0007669"/>
    <property type="project" value="EnsemblPlants"/>
</dbReference>
<dbReference type="SUPFAM" id="SSF48371">
    <property type="entry name" value="ARM repeat"/>
    <property type="match status" value="1"/>
</dbReference>
<dbReference type="Proteomes" id="UP000289340">
    <property type="component" value="Chromosome 10"/>
</dbReference>
<dbReference type="EMBL" id="KN668297">
    <property type="protein sequence ID" value="KHN05593.1"/>
    <property type="molecule type" value="Genomic_DNA"/>
</dbReference>
<dbReference type="Pfam" id="PF01603">
    <property type="entry name" value="B56"/>
    <property type="match status" value="1"/>
</dbReference>
<dbReference type="InterPro" id="IPR016024">
    <property type="entry name" value="ARM-type_fold"/>
</dbReference>
<dbReference type="EMBL" id="QZWG01000010">
    <property type="protein sequence ID" value="RZB89450.1"/>
    <property type="molecule type" value="Genomic_DNA"/>
</dbReference>
<evidence type="ECO:0000313" key="5">
    <source>
        <dbReference type="Proteomes" id="UP000289340"/>
    </source>
</evidence>
<dbReference type="Proteomes" id="UP000053555">
    <property type="component" value="Unassembled WGS sequence"/>
</dbReference>
<dbReference type="InterPro" id="IPR002554">
    <property type="entry name" value="PP2A_B56"/>
</dbReference>
<reference evidence="3" key="1">
    <citation type="submission" date="2014-07" db="EMBL/GenBank/DDBJ databases">
        <title>Identification of a novel salt tolerance gene in wild soybean by whole-genome sequencing.</title>
        <authorList>
            <person name="Lam H.-M."/>
            <person name="Qi X."/>
            <person name="Li M.-W."/>
            <person name="Liu X."/>
            <person name="Xie M."/>
            <person name="Ni M."/>
            <person name="Xu X."/>
        </authorList>
    </citation>
    <scope>NUCLEOTIDE SEQUENCE [LARGE SCALE GENOMIC DNA]</scope>
    <source>
        <tissue evidence="3">Root</tissue>
    </source>
</reference>
<dbReference type="FunFam" id="1.25.10.10:FF:000331">
    <property type="entry name" value="Phosphoprotein phosphatase, putative"/>
    <property type="match status" value="1"/>
</dbReference>
<dbReference type="Gene3D" id="1.25.10.10">
    <property type="entry name" value="Leucine-rich Repeat Variant"/>
    <property type="match status" value="1"/>
</dbReference>
<reference evidence="4 5" key="2">
    <citation type="submission" date="2018-09" db="EMBL/GenBank/DDBJ databases">
        <title>A high-quality reference genome of wild soybean provides a powerful tool to mine soybean genomes.</title>
        <authorList>
            <person name="Xie M."/>
            <person name="Chung C.Y.L."/>
            <person name="Li M.-W."/>
            <person name="Wong F.-L."/>
            <person name="Chan T.-F."/>
            <person name="Lam H.-M."/>
        </authorList>
    </citation>
    <scope>NUCLEOTIDE SEQUENCE [LARGE SCALE GENOMIC DNA]</scope>
    <source>
        <strain evidence="5">cv. W05</strain>
        <tissue evidence="4">Hypocotyl of etiolated seedlings</tissue>
    </source>
</reference>
<evidence type="ECO:0000313" key="4">
    <source>
        <dbReference type="EMBL" id="RZB89449.1"/>
    </source>
</evidence>
<organism evidence="3">
    <name type="scientific">Glycine soja</name>
    <name type="common">Wild soybean</name>
    <dbReference type="NCBI Taxonomy" id="3848"/>
    <lineage>
        <taxon>Eukaryota</taxon>
        <taxon>Viridiplantae</taxon>
        <taxon>Streptophyta</taxon>
        <taxon>Embryophyta</taxon>
        <taxon>Tracheophyta</taxon>
        <taxon>Spermatophyta</taxon>
        <taxon>Magnoliopsida</taxon>
        <taxon>eudicotyledons</taxon>
        <taxon>Gunneridae</taxon>
        <taxon>Pentapetalae</taxon>
        <taxon>rosids</taxon>
        <taxon>fabids</taxon>
        <taxon>Fabales</taxon>
        <taxon>Fabaceae</taxon>
        <taxon>Papilionoideae</taxon>
        <taxon>50 kb inversion clade</taxon>
        <taxon>NPAAA clade</taxon>
        <taxon>indigoferoid/millettioid clade</taxon>
        <taxon>Phaseoleae</taxon>
        <taxon>Glycine</taxon>
        <taxon>Glycine subgen. Soja</taxon>
    </lineage>
</organism>
<dbReference type="AlphaFoldDB" id="A0A0B2PD50"/>
<sequence>MFNKIIKLAHKKCSKLEFLENGQQFYEVVIKHASRSATATPATVNSDSQHPPPSSLLPNPTAIESLPPLRDVDVSERPALFLRKIQVCCFLCDFSDVLKYVYEKETKRQTLEELVEIIQSGSFGFTENQEDLINMVSVNIFRCFPPSSLNTQNVDPEDDEKYQEPSWPHLQLVYEILLRYIVSPETDIKTSKRYIDHIFVLKLIELFDSEDQHEREYLKTILHRIYGKFMVHRPFIRTAINNVFYRFIFETQRHNGIAELLEILGSIINGFALPMKEEHKLFFIRTLIPLHKPKTFSSYNQQLSYCVVQFVEKDNRLADPVIKGMLKYWPVTNYQKEVFFLAELEEIIEAIQYPEFVHCTVSLFRQIGRCLNSPHFQVAERALYLWKNEQIISIVSQNRNVILPVIFEALENNLKSHWNRAVLGLTANVRKMFLEMDAELFEECQKQYLEKEARARELEEKRELTWKKLEAVAAQAVRDDMVLVK</sequence>
<dbReference type="GO" id="GO:0007165">
    <property type="term" value="P:signal transduction"/>
    <property type="evidence" value="ECO:0007669"/>
    <property type="project" value="InterPro"/>
</dbReference>
<gene>
    <name evidence="4" type="ORF">D0Y65_028337</name>
    <name evidence="3" type="ORF">glysoja_035793</name>
</gene>
<evidence type="ECO:0000256" key="1">
    <source>
        <dbReference type="PIRNR" id="PIRNR028043"/>
    </source>
</evidence>
<keyword evidence="5" id="KW-1185">Reference proteome</keyword>
<feature type="region of interest" description="Disordered" evidence="2">
    <location>
        <begin position="40"/>
        <end position="62"/>
    </location>
</feature>